<organism evidence="1 2">
    <name type="scientific">Arthrobacter woluwensis</name>
    <dbReference type="NCBI Taxonomy" id="156980"/>
    <lineage>
        <taxon>Bacteria</taxon>
        <taxon>Bacillati</taxon>
        <taxon>Actinomycetota</taxon>
        <taxon>Actinomycetes</taxon>
        <taxon>Micrococcales</taxon>
        <taxon>Micrococcaceae</taxon>
        <taxon>Arthrobacter</taxon>
    </lineage>
</organism>
<dbReference type="Pfam" id="PF05655">
    <property type="entry name" value="AvrD"/>
    <property type="match status" value="2"/>
</dbReference>
<protein>
    <submittedName>
        <fullName evidence="1">Avirulence D protein (AvrD)</fullName>
    </submittedName>
</protein>
<keyword evidence="2" id="KW-1185">Reference proteome</keyword>
<sequence>MGKRPGGMSLEDELGPAEHRYFGGGYRQVKHELLEDGDGDGKLWQGRVTYPVLWSLGSDGRSRRPHLSSVDALALPMTALAKTHSREAFTSQSDTQYWVRYVKIRAGSEPWDRLTDVPVALEMSRRAHGGRSLEWCSARVGNMKVELGLAVAAIKPSTMAETISDLDYRDHSITSAVDEPDGMVHELRSRHVLAIGTTADQAPAYASAIDFLVTMGQLAQALVYRAHATDRTGVDNLWMRTMTIAVHGGRPIVPGPFEAVTTLDREGAVAIHGRRLRTVRVRSLASVGVEGVADLAYFSER</sequence>
<dbReference type="EMBL" id="FNSN01000003">
    <property type="protein sequence ID" value="SEC02355.1"/>
    <property type="molecule type" value="Genomic_DNA"/>
</dbReference>
<accession>A0A1H4P4Y4</accession>
<dbReference type="AlphaFoldDB" id="A0A1H4P4Y4"/>
<name>A0A1H4P4Y4_9MICC</name>
<evidence type="ECO:0000313" key="2">
    <source>
        <dbReference type="Proteomes" id="UP000182652"/>
    </source>
</evidence>
<evidence type="ECO:0000313" key="1">
    <source>
        <dbReference type="EMBL" id="SEC02355.1"/>
    </source>
</evidence>
<proteinExistence type="predicted"/>
<dbReference type="STRING" id="156980.SAMN04489745_1870"/>
<reference evidence="1 2" key="1">
    <citation type="submission" date="2016-10" db="EMBL/GenBank/DDBJ databases">
        <authorList>
            <person name="de Groot N.N."/>
        </authorList>
    </citation>
    <scope>NUCLEOTIDE SEQUENCE [LARGE SCALE GENOMIC DNA]</scope>
    <source>
        <strain evidence="1 2">DSM 10495</strain>
    </source>
</reference>
<dbReference type="InterPro" id="IPR008799">
    <property type="entry name" value="Pseudomon_AvrD"/>
</dbReference>
<gene>
    <name evidence="1" type="ORF">SAMN04489745_1870</name>
</gene>
<dbReference type="Proteomes" id="UP000182652">
    <property type="component" value="Unassembled WGS sequence"/>
</dbReference>